<reference evidence="1 2" key="1">
    <citation type="journal article" date="2021" name="Sci. Rep.">
        <title>The genome of the diatom Chaetoceros tenuissimus carries an ancient integrated fragment of an extant virus.</title>
        <authorList>
            <person name="Hongo Y."/>
            <person name="Kimura K."/>
            <person name="Takaki Y."/>
            <person name="Yoshida Y."/>
            <person name="Baba S."/>
            <person name="Kobayashi G."/>
            <person name="Nagasaki K."/>
            <person name="Hano T."/>
            <person name="Tomaru Y."/>
        </authorList>
    </citation>
    <scope>NUCLEOTIDE SEQUENCE [LARGE SCALE GENOMIC DNA]</scope>
    <source>
        <strain evidence="1 2">NIES-3715</strain>
    </source>
</reference>
<name>A0AAD3H586_9STRA</name>
<proteinExistence type="predicted"/>
<comment type="caution">
    <text evidence="1">The sequence shown here is derived from an EMBL/GenBank/DDBJ whole genome shotgun (WGS) entry which is preliminary data.</text>
</comment>
<sequence length="184" mass="20918">MPVLSFNSNTTRGNVAETAVQKANYKIEFPMRAHKTKGLGVKLVLETLMTAREYLISFLDSDLIQIDQLPGAESENWNKYIFNKSVKKVHGKEDKEDFYICHIAVSTVPKLEDLKAFEEVQIVLVVERIYMRARTSTSASKKVSIGWLLEPDVAYSNKKAIKDDITEYWSIWGAVQALLTQQSN</sequence>
<dbReference type="EMBL" id="BLLK01000044">
    <property type="protein sequence ID" value="GFH50870.1"/>
    <property type="molecule type" value="Genomic_DNA"/>
</dbReference>
<keyword evidence="2" id="KW-1185">Reference proteome</keyword>
<dbReference type="AlphaFoldDB" id="A0AAD3H586"/>
<protein>
    <submittedName>
        <fullName evidence="1">Uncharacterized protein</fullName>
    </submittedName>
</protein>
<evidence type="ECO:0000313" key="1">
    <source>
        <dbReference type="EMBL" id="GFH50870.1"/>
    </source>
</evidence>
<accession>A0AAD3H586</accession>
<gene>
    <name evidence="1" type="ORF">CTEN210_07346</name>
</gene>
<organism evidence="1 2">
    <name type="scientific">Chaetoceros tenuissimus</name>
    <dbReference type="NCBI Taxonomy" id="426638"/>
    <lineage>
        <taxon>Eukaryota</taxon>
        <taxon>Sar</taxon>
        <taxon>Stramenopiles</taxon>
        <taxon>Ochrophyta</taxon>
        <taxon>Bacillariophyta</taxon>
        <taxon>Coscinodiscophyceae</taxon>
        <taxon>Chaetocerotophycidae</taxon>
        <taxon>Chaetocerotales</taxon>
        <taxon>Chaetocerotaceae</taxon>
        <taxon>Chaetoceros</taxon>
    </lineage>
</organism>
<evidence type="ECO:0000313" key="2">
    <source>
        <dbReference type="Proteomes" id="UP001054902"/>
    </source>
</evidence>
<dbReference type="Proteomes" id="UP001054902">
    <property type="component" value="Unassembled WGS sequence"/>
</dbReference>